<dbReference type="InterPro" id="IPR005084">
    <property type="entry name" value="CBM6"/>
</dbReference>
<evidence type="ECO:0000313" key="4">
    <source>
        <dbReference type="EMBL" id="GLW52111.1"/>
    </source>
</evidence>
<dbReference type="InterPro" id="IPR006584">
    <property type="entry name" value="Cellulose-bd_IV"/>
</dbReference>
<dbReference type="PANTHER" id="PTHR43863:SF2">
    <property type="entry name" value="MALTASE-GLUCOAMYLASE"/>
    <property type="match status" value="1"/>
</dbReference>
<dbReference type="InterPro" id="IPR055149">
    <property type="entry name" value="Agl_cat_D2"/>
</dbReference>
<dbReference type="SMART" id="SM00710">
    <property type="entry name" value="PbH1"/>
    <property type="match status" value="9"/>
</dbReference>
<evidence type="ECO:0000259" key="3">
    <source>
        <dbReference type="PROSITE" id="PS51175"/>
    </source>
</evidence>
<dbReference type="SUPFAM" id="SSF49785">
    <property type="entry name" value="Galactose-binding domain-like"/>
    <property type="match status" value="2"/>
</dbReference>
<dbReference type="InterPro" id="IPR006626">
    <property type="entry name" value="PbH1"/>
</dbReference>
<organism evidence="4 5">
    <name type="scientific">Kitasatospora phosalacinea</name>
    <dbReference type="NCBI Taxonomy" id="2065"/>
    <lineage>
        <taxon>Bacteria</taxon>
        <taxon>Bacillati</taxon>
        <taxon>Actinomycetota</taxon>
        <taxon>Actinomycetes</taxon>
        <taxon>Kitasatosporales</taxon>
        <taxon>Streptomycetaceae</taxon>
        <taxon>Kitasatospora</taxon>
    </lineage>
</organism>
<name>A0A9W6PBW3_9ACTN</name>
<evidence type="ECO:0000256" key="2">
    <source>
        <dbReference type="SAM" id="MobiDB-lite"/>
    </source>
</evidence>
<dbReference type="InterPro" id="IPR011050">
    <property type="entry name" value="Pectin_lyase_fold/virulence"/>
</dbReference>
<feature type="region of interest" description="Disordered" evidence="2">
    <location>
        <begin position="308"/>
        <end position="334"/>
    </location>
</feature>
<reference evidence="4" key="1">
    <citation type="submission" date="2023-02" db="EMBL/GenBank/DDBJ databases">
        <title>Kitasatospora phosalacinea NBRC 14362.</title>
        <authorList>
            <person name="Ichikawa N."/>
            <person name="Sato H."/>
            <person name="Tonouchi N."/>
        </authorList>
    </citation>
    <scope>NUCLEOTIDE SEQUENCE</scope>
    <source>
        <strain evidence="4">NBRC 14362</strain>
    </source>
</reference>
<evidence type="ECO:0000313" key="5">
    <source>
        <dbReference type="Proteomes" id="UP001165143"/>
    </source>
</evidence>
<dbReference type="GO" id="GO:0030246">
    <property type="term" value="F:carbohydrate binding"/>
    <property type="evidence" value="ECO:0007669"/>
    <property type="project" value="InterPro"/>
</dbReference>
<dbReference type="Pfam" id="PF22815">
    <property type="entry name" value="CatAgl_D1"/>
    <property type="match status" value="1"/>
</dbReference>
<dbReference type="EMBL" id="BSRX01000001">
    <property type="protein sequence ID" value="GLW52111.1"/>
    <property type="molecule type" value="Genomic_DNA"/>
</dbReference>
<feature type="compositionally biased region" description="Low complexity" evidence="2">
    <location>
        <begin position="310"/>
        <end position="320"/>
    </location>
</feature>
<keyword evidence="1" id="KW-0732">Signal</keyword>
<feature type="domain" description="CBM6" evidence="3">
    <location>
        <begin position="184"/>
        <end position="312"/>
    </location>
</feature>
<dbReference type="Pfam" id="PF22816">
    <property type="entry name" value="CatAgl_D2"/>
    <property type="match status" value="1"/>
</dbReference>
<dbReference type="OrthoDB" id="5476529at2"/>
<evidence type="ECO:0000256" key="1">
    <source>
        <dbReference type="ARBA" id="ARBA00022729"/>
    </source>
</evidence>
<protein>
    <recommendedName>
        <fullName evidence="3">CBM6 domain-containing protein</fullName>
    </recommendedName>
</protein>
<proteinExistence type="predicted"/>
<dbReference type="Gene3D" id="2.60.120.260">
    <property type="entry name" value="Galactose-binding domain-like"/>
    <property type="match status" value="3"/>
</dbReference>
<dbReference type="SMART" id="SM00606">
    <property type="entry name" value="CBD_IV"/>
    <property type="match status" value="2"/>
</dbReference>
<dbReference type="PROSITE" id="PS51175">
    <property type="entry name" value="CBM6"/>
    <property type="match status" value="2"/>
</dbReference>
<dbReference type="Pfam" id="PF03422">
    <property type="entry name" value="CBM_6"/>
    <property type="match status" value="1"/>
</dbReference>
<dbReference type="InterPro" id="IPR012334">
    <property type="entry name" value="Pectin_lyas_fold"/>
</dbReference>
<dbReference type="CDD" id="cd14490">
    <property type="entry name" value="CBM6-CBM35-CBM36_like_1"/>
    <property type="match status" value="1"/>
</dbReference>
<dbReference type="InterPro" id="IPR008979">
    <property type="entry name" value="Galactose-bd-like_sf"/>
</dbReference>
<feature type="domain" description="CBM6" evidence="3">
    <location>
        <begin position="48"/>
        <end position="176"/>
    </location>
</feature>
<dbReference type="Gene3D" id="2.160.20.10">
    <property type="entry name" value="Single-stranded right-handed beta-helix, Pectin lyase-like"/>
    <property type="match status" value="1"/>
</dbReference>
<dbReference type="CDD" id="cd04083">
    <property type="entry name" value="CBM35_Lmo2446-like"/>
    <property type="match status" value="2"/>
</dbReference>
<dbReference type="InterPro" id="IPR051816">
    <property type="entry name" value="Glycosyl_Hydrolase_31"/>
</dbReference>
<accession>A0A9W6PBW3</accession>
<gene>
    <name evidence="4" type="ORF">Kpho01_01220</name>
</gene>
<sequence length="856" mass="86791">MYPAPGTTRTSRTTSRTTGPTALAAAVALLAGLTLWTLAPGTARAASVVLEAESATLSGGAATAADHGGYTGTGFVGGFTDGNKGTARTTFTVQAAAPGTATLAIRYANGTGSARTLTLLVNGASAGQVTLPATANWDTWATVQQSVALNSGANTVAYAFTGTDSGNVNLDNLTATTGATTPGGTLEAESAALSGGAATAADHGGYTGTGFVGGYTDGNKGTARTTFTVTSAAAGSGTVDLRYANGTGSAKTLTLLVNGASAGQVTLPATANWDTWATVRQAVTYTAGTNTLALAFTTADSGNVNLDSLTPVTPTGTTTPTDPPTDPGTAGATVPYTGYEAEAGTTNGTVLAPDRTYLSVASEASGRSAVKLTQTGQYVEIRLTAPADAVNLRYSLPDSADGKGLDATLSAYADGQALPDLQLTSRYAWVYGAYPYTNNPADGQPHRFFDETRATFGRTLPAGTVLRLQKDAGDSAASYTLDLVETEQTGAAGTLPAGYLSAADLGVTPGGQDVTAALNTALNTAKGQGKGLFLPAGTYTVSDRVNLSGVKLRGAGVWYTVLRGTGLKGGLYGTGGTSTVENLTIDGQNTVRDDANGQAGIEGDFGTGSVIRNVWIRHTKVGLWINAPTKGLRASGLRIRDTYADGVNLHGAVDDAVVSDSSVRGTGDDALAMWSDGAAVTNSAFRHNTVQLPTLANGAAVYGGSGNSVEDNLISDTVTAGAGITVSSRFGQPFTGTTTVSGNVLRRTGSLEVNWNAQLGAVWIYADQSDLTQPVVLNDNTLQDSTYSGLLLSWQKQVADLRVDGLVVDRAGHHGIEVNAAGHGTFADTRISGTTDAPLNVTGGFTVQRGTGNTGW</sequence>
<dbReference type="InterPro" id="IPR055240">
    <property type="entry name" value="CBM13-like"/>
</dbReference>
<dbReference type="SUPFAM" id="SSF51126">
    <property type="entry name" value="Pectin lyase-like"/>
    <property type="match status" value="1"/>
</dbReference>
<dbReference type="AlphaFoldDB" id="A0A9W6PBW3"/>
<dbReference type="RefSeq" id="WP_051778734.1">
    <property type="nucleotide sequence ID" value="NZ_BSRX01000001.1"/>
</dbReference>
<dbReference type="PANTHER" id="PTHR43863">
    <property type="entry name" value="HYDROLASE, PUTATIVE (AFU_ORTHOLOGUE AFUA_1G03140)-RELATED"/>
    <property type="match status" value="1"/>
</dbReference>
<dbReference type="Proteomes" id="UP001165143">
    <property type="component" value="Unassembled WGS sequence"/>
</dbReference>
<dbReference type="Pfam" id="PF22704">
    <property type="entry name" value="CBM13-like"/>
    <property type="match status" value="1"/>
</dbReference>
<comment type="caution">
    <text evidence="4">The sequence shown here is derived from an EMBL/GenBank/DDBJ whole genome shotgun (WGS) entry which is preliminary data.</text>
</comment>
<dbReference type="InterPro" id="IPR033801">
    <property type="entry name" value="CBM6-CBM35-CBM36-like_1"/>
</dbReference>